<dbReference type="InterPro" id="IPR030960">
    <property type="entry name" value="DHQS/DOIS_N"/>
</dbReference>
<comment type="caution">
    <text evidence="5">The sequence shown here is derived from an EMBL/GenBank/DDBJ whole genome shotgun (WGS) entry which is preliminary data.</text>
</comment>
<keyword evidence="2" id="KW-0057">Aromatic amino acid biosynthesis</keyword>
<feature type="region of interest" description="Disordered" evidence="3">
    <location>
        <begin position="113"/>
        <end position="149"/>
    </location>
</feature>
<evidence type="ECO:0000256" key="3">
    <source>
        <dbReference type="SAM" id="MobiDB-lite"/>
    </source>
</evidence>
<dbReference type="EMBL" id="JAVXUP010000142">
    <property type="protein sequence ID" value="KAK3036675.1"/>
    <property type="molecule type" value="Genomic_DNA"/>
</dbReference>
<dbReference type="AlphaFoldDB" id="A0AA89BCD5"/>
<dbReference type="GO" id="GO:0003856">
    <property type="term" value="F:3-dehydroquinate synthase activity"/>
    <property type="evidence" value="ECO:0007669"/>
    <property type="project" value="InterPro"/>
</dbReference>
<name>A0AA89BCD5_9ASTE</name>
<keyword evidence="6" id="KW-1185">Reference proteome</keyword>
<proteinExistence type="predicted"/>
<evidence type="ECO:0000313" key="6">
    <source>
        <dbReference type="Proteomes" id="UP001188597"/>
    </source>
</evidence>
<evidence type="ECO:0000256" key="1">
    <source>
        <dbReference type="ARBA" id="ARBA00022605"/>
    </source>
</evidence>
<dbReference type="Pfam" id="PF01959">
    <property type="entry name" value="DHQS"/>
    <property type="match status" value="1"/>
</dbReference>
<dbReference type="InterPro" id="IPR002812">
    <property type="entry name" value="DHQS"/>
</dbReference>
<evidence type="ECO:0000313" key="5">
    <source>
        <dbReference type="EMBL" id="KAK3036675.1"/>
    </source>
</evidence>
<dbReference type="PANTHER" id="PTHR33563:SF1">
    <property type="entry name" value="3-DEHYDROQUINATE SYNTHASE"/>
    <property type="match status" value="1"/>
</dbReference>
<dbReference type="PANTHER" id="PTHR33563">
    <property type="match status" value="1"/>
</dbReference>
<evidence type="ECO:0000259" key="4">
    <source>
        <dbReference type="Pfam" id="PF01959"/>
    </source>
</evidence>
<organism evidence="5 6">
    <name type="scientific">Escallonia herrerae</name>
    <dbReference type="NCBI Taxonomy" id="1293975"/>
    <lineage>
        <taxon>Eukaryota</taxon>
        <taxon>Viridiplantae</taxon>
        <taxon>Streptophyta</taxon>
        <taxon>Embryophyta</taxon>
        <taxon>Tracheophyta</taxon>
        <taxon>Spermatophyta</taxon>
        <taxon>Magnoliopsida</taxon>
        <taxon>eudicotyledons</taxon>
        <taxon>Gunneridae</taxon>
        <taxon>Pentapetalae</taxon>
        <taxon>asterids</taxon>
        <taxon>campanulids</taxon>
        <taxon>Escalloniales</taxon>
        <taxon>Escalloniaceae</taxon>
        <taxon>Escallonia</taxon>
    </lineage>
</organism>
<feature type="domain" description="3-dehydroquinate synthase N-terminal" evidence="4">
    <location>
        <begin position="156"/>
        <end position="193"/>
    </location>
</feature>
<dbReference type="GO" id="GO:0016491">
    <property type="term" value="F:oxidoreductase activity"/>
    <property type="evidence" value="ECO:0007669"/>
    <property type="project" value="InterPro"/>
</dbReference>
<evidence type="ECO:0000256" key="2">
    <source>
        <dbReference type="ARBA" id="ARBA00023141"/>
    </source>
</evidence>
<dbReference type="GO" id="GO:0009073">
    <property type="term" value="P:aromatic amino acid family biosynthetic process"/>
    <property type="evidence" value="ECO:0007669"/>
    <property type="project" value="UniProtKB-KW"/>
</dbReference>
<gene>
    <name evidence="5" type="ORF">RJ639_030244</name>
</gene>
<accession>A0AA89BCD5</accession>
<dbReference type="Proteomes" id="UP001188597">
    <property type="component" value="Unassembled WGS sequence"/>
</dbReference>
<dbReference type="GO" id="GO:0008652">
    <property type="term" value="P:amino acid biosynthetic process"/>
    <property type="evidence" value="ECO:0007669"/>
    <property type="project" value="UniProtKB-KW"/>
</dbReference>
<reference evidence="5" key="1">
    <citation type="submission" date="2022-12" db="EMBL/GenBank/DDBJ databases">
        <title>Draft genome assemblies for two species of Escallonia (Escalloniales).</title>
        <authorList>
            <person name="Chanderbali A."/>
            <person name="Dervinis C."/>
            <person name="Anghel I."/>
            <person name="Soltis D."/>
            <person name="Soltis P."/>
            <person name="Zapata F."/>
        </authorList>
    </citation>
    <scope>NUCLEOTIDE SEQUENCE</scope>
    <source>
        <strain evidence="5">UCBG64.0493</strain>
        <tissue evidence="5">Leaf</tissue>
    </source>
</reference>
<keyword evidence="1" id="KW-0028">Amino-acid biosynthesis</keyword>
<protein>
    <recommendedName>
        <fullName evidence="4">3-dehydroquinate synthase N-terminal domain-containing protein</fullName>
    </recommendedName>
</protein>
<sequence>MDLEEVVASADLDMVALVGGDPAPLVGLVDPEASDAGFLGFESTAVLPLVTLTSTETHFAVPLLVPAPMEVPAMEYAAVTTTVSSSSSASSSSSSRKRDRQAQELIGEADLDSKRPKLVPSVDNPQPPGKWKNCGNNSSRVKMGMTTSSSDSSMSKKLVWIWTENKQVMTAAVERGWNTFIFSSHHRHLAIDWSFYPF</sequence>